<dbReference type="Gene3D" id="3.30.559.10">
    <property type="entry name" value="Chloramphenicol acetyltransferase-like domain"/>
    <property type="match status" value="1"/>
</dbReference>
<gene>
    <name evidence="2" type="ORF">BG61_39650</name>
</gene>
<dbReference type="AlphaFoldDB" id="A0A069PD14"/>
<evidence type="ECO:0000259" key="1">
    <source>
        <dbReference type="Pfam" id="PF00668"/>
    </source>
</evidence>
<proteinExistence type="predicted"/>
<feature type="domain" description="Condensation" evidence="1">
    <location>
        <begin position="31"/>
        <end position="154"/>
    </location>
</feature>
<dbReference type="PANTHER" id="PTHR28037:SF1">
    <property type="entry name" value="ALCOHOL O-ACETYLTRANSFERASE 1-RELATED"/>
    <property type="match status" value="1"/>
</dbReference>
<accession>A0A069PD14</accession>
<dbReference type="InterPro" id="IPR023213">
    <property type="entry name" value="CAT-like_dom_sf"/>
</dbReference>
<dbReference type="Pfam" id="PF00668">
    <property type="entry name" value="Condensation"/>
    <property type="match status" value="1"/>
</dbReference>
<evidence type="ECO:0000313" key="3">
    <source>
        <dbReference type="Proteomes" id="UP000027466"/>
    </source>
</evidence>
<organism evidence="2 3">
    <name type="scientific">Caballeronia glathei</name>
    <dbReference type="NCBI Taxonomy" id="60547"/>
    <lineage>
        <taxon>Bacteria</taxon>
        <taxon>Pseudomonadati</taxon>
        <taxon>Pseudomonadota</taxon>
        <taxon>Betaproteobacteria</taxon>
        <taxon>Burkholderiales</taxon>
        <taxon>Burkholderiaceae</taxon>
        <taxon>Caballeronia</taxon>
    </lineage>
</organism>
<reference evidence="2 3" key="1">
    <citation type="submission" date="2014-03" db="EMBL/GenBank/DDBJ databases">
        <title>Draft Genome Sequences of Four Burkholderia Strains.</title>
        <authorList>
            <person name="Liu X.Y."/>
            <person name="Li C.X."/>
            <person name="Xu J.H."/>
        </authorList>
    </citation>
    <scope>NUCLEOTIDE SEQUENCE [LARGE SCALE GENOMIC DNA]</scope>
    <source>
        <strain evidence="2 3">DSM 50014</strain>
    </source>
</reference>
<dbReference type="EMBL" id="JFHC01000087">
    <property type="protein sequence ID" value="KDR38515.1"/>
    <property type="molecule type" value="Genomic_DNA"/>
</dbReference>
<dbReference type="Proteomes" id="UP000027466">
    <property type="component" value="Unassembled WGS sequence"/>
</dbReference>
<keyword evidence="3" id="KW-1185">Reference proteome</keyword>
<dbReference type="PANTHER" id="PTHR28037">
    <property type="entry name" value="ALCOHOL O-ACETYLTRANSFERASE 1-RELATED"/>
    <property type="match status" value="1"/>
</dbReference>
<sequence>MREEPGFVRDLGAMERILHFYASEHPRHFCVVAEIEGTIDPAKCRAAFDAVQAGHPMLSVCVRDDPQRGPGIYRCDRPLKVGFSSVDEEPDWRRVVERELATPFADSEGPLMRAMVMYGAHGASIVLTSHHVLSDGMSAVFIVQDLMEALDGRPLVRLPELPSQERLVADVLLPGGRTIDPEMPDGLDERRLRTIADAPLWRPFEGDTPLVHTIEFDAPFSARLRRRSRENATTLNGALCAALVQCVAEADRGRETCAILSAINCRPLVRTADRD</sequence>
<dbReference type="SUPFAM" id="SSF52777">
    <property type="entry name" value="CoA-dependent acyltransferases"/>
    <property type="match status" value="2"/>
</dbReference>
<dbReference type="InterPro" id="IPR001242">
    <property type="entry name" value="Condensation_dom"/>
</dbReference>
<dbReference type="Gene3D" id="3.30.559.30">
    <property type="entry name" value="Nonribosomal peptide synthetase, condensation domain"/>
    <property type="match status" value="1"/>
</dbReference>
<dbReference type="InterPro" id="IPR052058">
    <property type="entry name" value="Alcohol_O-acetyltransferase"/>
</dbReference>
<dbReference type="GO" id="GO:0003824">
    <property type="term" value="F:catalytic activity"/>
    <property type="evidence" value="ECO:0007669"/>
    <property type="project" value="InterPro"/>
</dbReference>
<protein>
    <recommendedName>
        <fullName evidence="1">Condensation domain-containing protein</fullName>
    </recommendedName>
</protein>
<name>A0A069PD14_9BURK</name>
<dbReference type="STRING" id="60547.GCA_000751215_01810"/>
<evidence type="ECO:0000313" key="2">
    <source>
        <dbReference type="EMBL" id="KDR38515.1"/>
    </source>
</evidence>
<comment type="caution">
    <text evidence="2">The sequence shown here is derived from an EMBL/GenBank/DDBJ whole genome shotgun (WGS) entry which is preliminary data.</text>
</comment>